<evidence type="ECO:0000313" key="2">
    <source>
        <dbReference type="EMBL" id="MFH8252226.1"/>
    </source>
</evidence>
<protein>
    <submittedName>
        <fullName evidence="2">Tryptophan-rich sensory protein</fullName>
    </submittedName>
</protein>
<feature type="transmembrane region" description="Helical" evidence="1">
    <location>
        <begin position="154"/>
        <end position="173"/>
    </location>
</feature>
<accession>A0ABW7QC34</accession>
<feature type="transmembrane region" description="Helical" evidence="1">
    <location>
        <begin position="70"/>
        <end position="89"/>
    </location>
</feature>
<feature type="transmembrane region" description="Helical" evidence="1">
    <location>
        <begin position="243"/>
        <end position="265"/>
    </location>
</feature>
<evidence type="ECO:0000313" key="3">
    <source>
        <dbReference type="Proteomes" id="UP001610861"/>
    </source>
</evidence>
<dbReference type="Gene3D" id="1.20.1260.100">
    <property type="entry name" value="TspO/MBR protein"/>
    <property type="match status" value="1"/>
</dbReference>
<keyword evidence="3" id="KW-1185">Reference proteome</keyword>
<feature type="transmembrane region" description="Helical" evidence="1">
    <location>
        <begin position="23"/>
        <end position="43"/>
    </location>
</feature>
<dbReference type="EMBL" id="JBIQWL010000008">
    <property type="protein sequence ID" value="MFH8252226.1"/>
    <property type="molecule type" value="Genomic_DNA"/>
</dbReference>
<proteinExistence type="predicted"/>
<feature type="transmembrane region" description="Helical" evidence="1">
    <location>
        <begin position="101"/>
        <end position="118"/>
    </location>
</feature>
<comment type="caution">
    <text evidence="2">The sequence shown here is derived from an EMBL/GenBank/DDBJ whole genome shotgun (WGS) entry which is preliminary data.</text>
</comment>
<organism evidence="2 3">
    <name type="scientific">Microbacterium alkaliflavum</name>
    <dbReference type="NCBI Taxonomy" id="3248839"/>
    <lineage>
        <taxon>Bacteria</taxon>
        <taxon>Bacillati</taxon>
        <taxon>Actinomycetota</taxon>
        <taxon>Actinomycetes</taxon>
        <taxon>Micrococcales</taxon>
        <taxon>Microbacteriaceae</taxon>
        <taxon>Microbacterium</taxon>
    </lineage>
</organism>
<keyword evidence="1" id="KW-0472">Membrane</keyword>
<dbReference type="Proteomes" id="UP001610861">
    <property type="component" value="Unassembled WGS sequence"/>
</dbReference>
<name>A0ABW7QC34_9MICO</name>
<gene>
    <name evidence="2" type="ORF">ACH3VR_17805</name>
</gene>
<dbReference type="RefSeq" id="WP_397557658.1">
    <property type="nucleotide sequence ID" value="NZ_JBIQWL010000008.1"/>
</dbReference>
<keyword evidence="1" id="KW-1133">Transmembrane helix</keyword>
<feature type="transmembrane region" description="Helical" evidence="1">
    <location>
        <begin position="124"/>
        <end position="142"/>
    </location>
</feature>
<keyword evidence="1" id="KW-0812">Transmembrane</keyword>
<sequence length="272" mass="27679">MTAAAHSQAAVAASRPLDLGRQIAVIAATCFMLVAAAVGTGALGGTPVQDLQGGALDSDGSLLAPARPAFSIWSAIYLLLIAYTVWQALPGQRSDRRQRALGWWIAATAVLNGLWLVAAQYATLPVTVLAIFALLAALAATFQRTVAVPAERAVDAILIDGATGLHLGWVSLASVANTAAWLTDAGLDVAAPAVWGIGVLVVVAAIGVAIPVASGGRFAPGLALAWGLVWLAVGRLTGDPASVPIGVAALVVAAIVLVVPVVMMVRRREVRP</sequence>
<reference evidence="2 3" key="1">
    <citation type="submission" date="2024-09" db="EMBL/GenBank/DDBJ databases">
        <authorList>
            <person name="Pan X."/>
        </authorList>
    </citation>
    <scope>NUCLEOTIDE SEQUENCE [LARGE SCALE GENOMIC DNA]</scope>
    <source>
        <strain evidence="2 3">B2969</strain>
    </source>
</reference>
<feature type="transmembrane region" description="Helical" evidence="1">
    <location>
        <begin position="219"/>
        <end position="237"/>
    </location>
</feature>
<dbReference type="InterPro" id="IPR038330">
    <property type="entry name" value="TspO/MBR-related_sf"/>
</dbReference>
<feature type="transmembrane region" description="Helical" evidence="1">
    <location>
        <begin position="193"/>
        <end position="212"/>
    </location>
</feature>
<evidence type="ECO:0000256" key="1">
    <source>
        <dbReference type="SAM" id="Phobius"/>
    </source>
</evidence>